<evidence type="ECO:0008006" key="3">
    <source>
        <dbReference type="Google" id="ProtNLM"/>
    </source>
</evidence>
<dbReference type="GO" id="GO:0009507">
    <property type="term" value="C:chloroplast"/>
    <property type="evidence" value="ECO:0007669"/>
    <property type="project" value="UniProtKB-SubCell"/>
</dbReference>
<evidence type="ECO:0000313" key="2">
    <source>
        <dbReference type="Proteomes" id="UP000030680"/>
    </source>
</evidence>
<dbReference type="Proteomes" id="UP000030680">
    <property type="component" value="Unassembled WGS sequence"/>
</dbReference>
<dbReference type="SUPFAM" id="SSF103511">
    <property type="entry name" value="Chlorophyll a-b binding protein"/>
    <property type="match status" value="1"/>
</dbReference>
<dbReference type="Gene3D" id="1.10.3460.10">
    <property type="entry name" value="Chlorophyll a/b binding protein domain"/>
    <property type="match status" value="1"/>
</dbReference>
<dbReference type="EMBL" id="KB454502">
    <property type="protein sequence ID" value="EME30151.1"/>
    <property type="molecule type" value="Genomic_DNA"/>
</dbReference>
<dbReference type="AlphaFoldDB" id="M2W373"/>
<gene>
    <name evidence="1" type="ORF">Gasu_25280</name>
</gene>
<sequence length="131" mass="14915">MVAFITGSYLVQSPSIFRRSTTTRLAFRHSIPQARSMKNSKYISMKTETTEQKESPYKKLEENVQAKKNAEYRGPQGFTPYAETVNGRLAMIGFFSMIVAELFNPSHPSLLKQMEIIFPFDKLPFIGNILG</sequence>
<keyword evidence="2" id="KW-1185">Reference proteome</keyword>
<proteinExistence type="predicted"/>
<reference evidence="2" key="1">
    <citation type="journal article" date="2013" name="Science">
        <title>Gene transfer from bacteria and archaea facilitated evolution of an extremophilic eukaryote.</title>
        <authorList>
            <person name="Schonknecht G."/>
            <person name="Chen W.H."/>
            <person name="Ternes C.M."/>
            <person name="Barbier G.G."/>
            <person name="Shrestha R.P."/>
            <person name="Stanke M."/>
            <person name="Brautigam A."/>
            <person name="Baker B.J."/>
            <person name="Banfield J.F."/>
            <person name="Garavito R.M."/>
            <person name="Carr K."/>
            <person name="Wilkerson C."/>
            <person name="Rensing S.A."/>
            <person name="Gagneul D."/>
            <person name="Dickenson N.E."/>
            <person name="Oesterhelt C."/>
            <person name="Lercher M.J."/>
            <person name="Weber A.P."/>
        </authorList>
    </citation>
    <scope>NUCLEOTIDE SEQUENCE [LARGE SCALE GENOMIC DNA]</scope>
    <source>
        <strain evidence="2">074W</strain>
    </source>
</reference>
<name>M2W373_GALSU</name>
<dbReference type="RefSeq" id="XP_005706671.1">
    <property type="nucleotide sequence ID" value="XM_005706614.1"/>
</dbReference>
<dbReference type="Gramene" id="EME30151">
    <property type="protein sequence ID" value="EME30151"/>
    <property type="gene ID" value="Gasu_25280"/>
</dbReference>
<protein>
    <recommendedName>
        <fullName evidence="3">High light inducible protein</fullName>
    </recommendedName>
</protein>
<accession>M2W373</accession>
<organism evidence="1 2">
    <name type="scientific">Galdieria sulphuraria</name>
    <name type="common">Red alga</name>
    <dbReference type="NCBI Taxonomy" id="130081"/>
    <lineage>
        <taxon>Eukaryota</taxon>
        <taxon>Rhodophyta</taxon>
        <taxon>Bangiophyceae</taxon>
        <taxon>Galdieriales</taxon>
        <taxon>Galdieriaceae</taxon>
        <taxon>Galdieria</taxon>
    </lineage>
</organism>
<evidence type="ECO:0000313" key="1">
    <source>
        <dbReference type="EMBL" id="EME30151.1"/>
    </source>
</evidence>
<dbReference type="KEGG" id="gsl:Gasu_25280"/>
<dbReference type="GeneID" id="17088900"/>
<dbReference type="OrthoDB" id="542523at2759"/>